<evidence type="ECO:0000313" key="2">
    <source>
        <dbReference type="Proteomes" id="UP000789920"/>
    </source>
</evidence>
<protein>
    <submittedName>
        <fullName evidence="1">16668_t:CDS:1</fullName>
    </submittedName>
</protein>
<evidence type="ECO:0000313" key="1">
    <source>
        <dbReference type="EMBL" id="CAG8839287.1"/>
    </source>
</evidence>
<proteinExistence type="predicted"/>
<keyword evidence="2" id="KW-1185">Reference proteome</keyword>
<name>A0ACA9SHQ6_9GLOM</name>
<reference evidence="1" key="1">
    <citation type="submission" date="2021-06" db="EMBL/GenBank/DDBJ databases">
        <authorList>
            <person name="Kallberg Y."/>
            <person name="Tangrot J."/>
            <person name="Rosling A."/>
        </authorList>
    </citation>
    <scope>NUCLEOTIDE SEQUENCE</scope>
    <source>
        <strain evidence="1">MA461A</strain>
    </source>
</reference>
<dbReference type="EMBL" id="CAJVQC010123130">
    <property type="protein sequence ID" value="CAG8839287.1"/>
    <property type="molecule type" value="Genomic_DNA"/>
</dbReference>
<comment type="caution">
    <text evidence="1">The sequence shown here is derived from an EMBL/GenBank/DDBJ whole genome shotgun (WGS) entry which is preliminary data.</text>
</comment>
<gene>
    <name evidence="1" type="ORF">RPERSI_LOCUS30989</name>
</gene>
<organism evidence="1 2">
    <name type="scientific">Racocetra persica</name>
    <dbReference type="NCBI Taxonomy" id="160502"/>
    <lineage>
        <taxon>Eukaryota</taxon>
        <taxon>Fungi</taxon>
        <taxon>Fungi incertae sedis</taxon>
        <taxon>Mucoromycota</taxon>
        <taxon>Glomeromycotina</taxon>
        <taxon>Glomeromycetes</taxon>
        <taxon>Diversisporales</taxon>
        <taxon>Gigasporaceae</taxon>
        <taxon>Racocetra</taxon>
    </lineage>
</organism>
<accession>A0ACA9SHQ6</accession>
<dbReference type="Proteomes" id="UP000789920">
    <property type="component" value="Unassembled WGS sequence"/>
</dbReference>
<feature type="non-terminal residue" evidence="1">
    <location>
        <position position="1"/>
    </location>
</feature>
<sequence length="43" mass="4819">LKTIIKYDTFCILSDLNAGSDPRQVKSYVDLDAPAEGDIEIKY</sequence>